<comment type="caution">
    <text evidence="2">The sequence shown here is derived from an EMBL/GenBank/DDBJ whole genome shotgun (WGS) entry which is preliminary data.</text>
</comment>
<organism evidence="2 3">
    <name type="scientific">Polarella glacialis</name>
    <name type="common">Dinoflagellate</name>
    <dbReference type="NCBI Taxonomy" id="89957"/>
    <lineage>
        <taxon>Eukaryota</taxon>
        <taxon>Sar</taxon>
        <taxon>Alveolata</taxon>
        <taxon>Dinophyceae</taxon>
        <taxon>Suessiales</taxon>
        <taxon>Suessiaceae</taxon>
        <taxon>Polarella</taxon>
    </lineage>
</organism>
<feature type="compositionally biased region" description="Low complexity" evidence="1">
    <location>
        <begin position="1"/>
        <end position="35"/>
    </location>
</feature>
<dbReference type="EMBL" id="CAJNNW010029664">
    <property type="protein sequence ID" value="CAE8701051.1"/>
    <property type="molecule type" value="Genomic_DNA"/>
</dbReference>
<dbReference type="AlphaFoldDB" id="A0A813KHR0"/>
<reference evidence="2" key="1">
    <citation type="submission" date="2021-02" db="EMBL/GenBank/DDBJ databases">
        <authorList>
            <person name="Dougan E. K."/>
            <person name="Rhodes N."/>
            <person name="Thang M."/>
            <person name="Chan C."/>
        </authorList>
    </citation>
    <scope>NUCLEOTIDE SEQUENCE</scope>
</reference>
<accession>A0A813KHR0</accession>
<evidence type="ECO:0000256" key="1">
    <source>
        <dbReference type="SAM" id="MobiDB-lite"/>
    </source>
</evidence>
<proteinExistence type="predicted"/>
<feature type="region of interest" description="Disordered" evidence="1">
    <location>
        <begin position="1"/>
        <end position="37"/>
    </location>
</feature>
<gene>
    <name evidence="2" type="ORF">PGLA2088_LOCUS31876</name>
</gene>
<dbReference type="Proteomes" id="UP000626109">
    <property type="component" value="Unassembled WGS sequence"/>
</dbReference>
<feature type="region of interest" description="Disordered" evidence="1">
    <location>
        <begin position="105"/>
        <end position="131"/>
    </location>
</feature>
<feature type="non-terminal residue" evidence="2">
    <location>
        <position position="1"/>
    </location>
</feature>
<sequence>MASTETAEAGEAPAGSKLLSPSNKTNNSSNSNNSNALRNAPRVAKLGVLAIFAPRIRRLSALAVVSARARSNSNSNSNNNNNNKSVIRKLSGLAPVFSDKANSAKQEVQFAEADSSLPTPSLNGPEKDPLRARRKLGTQRWKGNAFLGDLSPTTAAPDFPAEASPTPKGFFFDGVQEIIVDPAENSDSDDEEVEEFVSAMLRVFESGTVSVRDMRSLAPELTRLPVFKGIPDGIVAAGLRRARLVSIPGGELMWRRPKFTTTPGG</sequence>
<protein>
    <submittedName>
        <fullName evidence="2">Uncharacterized protein</fullName>
    </submittedName>
</protein>
<evidence type="ECO:0000313" key="3">
    <source>
        <dbReference type="Proteomes" id="UP000626109"/>
    </source>
</evidence>
<evidence type="ECO:0000313" key="2">
    <source>
        <dbReference type="EMBL" id="CAE8701051.1"/>
    </source>
</evidence>
<name>A0A813KHR0_POLGL</name>